<evidence type="ECO:0000313" key="3">
    <source>
        <dbReference type="Proteomes" id="UP000663840"/>
    </source>
</evidence>
<feature type="compositionally biased region" description="Polar residues" evidence="1">
    <location>
        <begin position="117"/>
        <end position="131"/>
    </location>
</feature>
<evidence type="ECO:0000256" key="1">
    <source>
        <dbReference type="SAM" id="MobiDB-lite"/>
    </source>
</evidence>
<reference evidence="2" key="1">
    <citation type="submission" date="2021-01" db="EMBL/GenBank/DDBJ databases">
        <authorList>
            <person name="Kaushik A."/>
        </authorList>
    </citation>
    <scope>NUCLEOTIDE SEQUENCE</scope>
    <source>
        <strain evidence="2">AG1-1A</strain>
    </source>
</reference>
<gene>
    <name evidence="2" type="ORF">RDB_LOCUS107478</name>
</gene>
<name>A0A8H3BTJ9_9AGAM</name>
<feature type="compositionally biased region" description="Basic and acidic residues" evidence="1">
    <location>
        <begin position="725"/>
        <end position="738"/>
    </location>
</feature>
<sequence length="925" mass="101421">MVGMNMATRLSAPVVNTSGRLTRNRMFSASSRACTSSKIGHNISSLDPKASVDSKPASSIEKFGSLQDPTIPETPESKSRYQQNRPTPPRRPGVKPPPTLALPSSMFPPPPRVPVPTSLQRGSGSEASDSQEKTFNLYMNSLNKHYDDEPTLNDLDALRPPPSTILAALNGVIGSGRALLDPNHPLHLTIERLGAQEASVGGGPKSKRTVVAGSKKAKRLEYQALYAATEAMITRGFTVAQLRIFEKETKMERGFKKVDLPPGKSSSKPRVIHSLMNLRWGMIHPAVVGEYMDRESKPIEQSYRVSPSELFIFLGRDGEDLIQLSKQLNMRIDVDRQPDPPVSTNDLSHLNDSATRPGFMIRATGTKSSHEKLRKHIEGQRDIMTVRVITLPTGPSLSPSLLQNISRIAGAFVENIDSKFASLGDADNSAASVSITAHSPRSAYTAERLVQRAALEAEYRSKLPLFVLENGEPSATSLETEYGLGSQADLYALYPFSNHGFRVRLVQQAESATQRSSSNTSALPFTSKAFDVQKYGKDEAFILTGQERSESEPQVDSTATGQSTKGIIFRNLHGEVIDIDKLVFGEGGEGDRVITTIFGHIVFKTGKATMLDSPLTGPVASESILKWINELDSRARSFVPGQAPSTHVPADVTSVHRLQYRTIEGEHIINVNVQLPDHEAEPSAEQAESAESSETNTPAQTLELPTEAQPTEGNTDSNHPIPSHIKGDSIPDQDRSEDSISSDSLTKRTTGVMEEDSSKGNPDTSEATSLPVEITVGTESAFELMLPESTMDLYVQVVNTTRIAKPMIPETLDVYLERLSKFFTTDIEIPQPDPPQYLDFDGKHYVLVKNTSARSGRSTSVDLPDKFTVNVESSLDLESNLRTTFTELSHRWEASKESWESVTRAWRTLASKRYARSTELRASPT</sequence>
<feature type="compositionally biased region" description="Low complexity" evidence="1">
    <location>
        <begin position="683"/>
        <end position="694"/>
    </location>
</feature>
<dbReference type="AlphaFoldDB" id="A0A8H3BTJ9"/>
<dbReference type="EMBL" id="CAJMWR010003624">
    <property type="protein sequence ID" value="CAE6464215.1"/>
    <property type="molecule type" value="Genomic_DNA"/>
</dbReference>
<feature type="compositionally biased region" description="Polar residues" evidence="1">
    <location>
        <begin position="739"/>
        <end position="749"/>
    </location>
</feature>
<feature type="compositionally biased region" description="Polar residues" evidence="1">
    <location>
        <begin position="342"/>
        <end position="354"/>
    </location>
</feature>
<feature type="compositionally biased region" description="Polar residues" evidence="1">
    <location>
        <begin position="759"/>
        <end position="768"/>
    </location>
</feature>
<accession>A0A8H3BTJ9</accession>
<feature type="compositionally biased region" description="Polar residues" evidence="1">
    <location>
        <begin position="29"/>
        <end position="45"/>
    </location>
</feature>
<feature type="compositionally biased region" description="Pro residues" evidence="1">
    <location>
        <begin position="86"/>
        <end position="114"/>
    </location>
</feature>
<protein>
    <submittedName>
        <fullName evidence="2">Uncharacterized protein</fullName>
    </submittedName>
</protein>
<feature type="region of interest" description="Disordered" evidence="1">
    <location>
        <begin position="679"/>
        <end position="771"/>
    </location>
</feature>
<evidence type="ECO:0000313" key="2">
    <source>
        <dbReference type="EMBL" id="CAE6464215.1"/>
    </source>
</evidence>
<feature type="region of interest" description="Disordered" evidence="1">
    <location>
        <begin position="29"/>
        <end position="131"/>
    </location>
</feature>
<dbReference type="Proteomes" id="UP000663840">
    <property type="component" value="Unassembled WGS sequence"/>
</dbReference>
<feature type="compositionally biased region" description="Polar residues" evidence="1">
    <location>
        <begin position="708"/>
        <end position="720"/>
    </location>
</feature>
<feature type="region of interest" description="Disordered" evidence="1">
    <location>
        <begin position="334"/>
        <end position="354"/>
    </location>
</feature>
<organism evidence="2 3">
    <name type="scientific">Rhizoctonia solani</name>
    <dbReference type="NCBI Taxonomy" id="456999"/>
    <lineage>
        <taxon>Eukaryota</taxon>
        <taxon>Fungi</taxon>
        <taxon>Dikarya</taxon>
        <taxon>Basidiomycota</taxon>
        <taxon>Agaricomycotina</taxon>
        <taxon>Agaricomycetes</taxon>
        <taxon>Cantharellales</taxon>
        <taxon>Ceratobasidiaceae</taxon>
        <taxon>Rhizoctonia</taxon>
    </lineage>
</organism>
<comment type="caution">
    <text evidence="2">The sequence shown here is derived from an EMBL/GenBank/DDBJ whole genome shotgun (WGS) entry which is preliminary data.</text>
</comment>
<proteinExistence type="predicted"/>